<dbReference type="OrthoDB" id="9766690at2"/>
<reference evidence="10" key="2">
    <citation type="submission" date="2016-04" db="EMBL/GenBank/DDBJ databases">
        <title>Complete Genome and Plasmid Sequences for Rhodococcus fascians D188 and Draft Sequences for Rhodococcus spp. Isolates PBTS 1 and PBTS 2.</title>
        <authorList>
            <person name="Stamer R."/>
            <person name="Vereecke D."/>
            <person name="Zhang Y."/>
            <person name="Schilkey F."/>
            <person name="Devitt N."/>
            <person name="Randall J."/>
        </authorList>
    </citation>
    <scope>NUCLEOTIDE SEQUENCE [LARGE SCALE GENOMIC DNA]</scope>
    <source>
        <strain evidence="10">PBTS2</strain>
    </source>
</reference>
<organism evidence="9 10">
    <name type="scientific">Rhodococcoides fascians</name>
    <name type="common">Rhodococcus fascians</name>
    <dbReference type="NCBI Taxonomy" id="1828"/>
    <lineage>
        <taxon>Bacteria</taxon>
        <taxon>Bacillati</taxon>
        <taxon>Actinomycetota</taxon>
        <taxon>Actinomycetes</taxon>
        <taxon>Mycobacteriales</taxon>
        <taxon>Nocardiaceae</taxon>
        <taxon>Rhodococcoides</taxon>
    </lineage>
</organism>
<dbReference type="GO" id="GO:0015138">
    <property type="term" value="F:fumarate transmembrane transporter activity"/>
    <property type="evidence" value="ECO:0007669"/>
    <property type="project" value="TreeGrafter"/>
</dbReference>
<gene>
    <name evidence="9" type="primary">dctA1</name>
    <name evidence="9" type="ORF">A3Q41_02877</name>
</gene>
<dbReference type="Proteomes" id="UP000076038">
    <property type="component" value="Chromosome"/>
</dbReference>
<dbReference type="KEGG" id="rhs:A3Q41_02877"/>
<proteinExistence type="predicted"/>
<dbReference type="EMBL" id="CP015220">
    <property type="protein sequence ID" value="AMY24168.1"/>
    <property type="molecule type" value="Genomic_DNA"/>
</dbReference>
<dbReference type="RefSeq" id="WP_053068783.1">
    <property type="nucleotide sequence ID" value="NZ_CP015220.1"/>
</dbReference>
<dbReference type="FunFam" id="1.10.3860.10:FF:000001">
    <property type="entry name" value="C4-dicarboxylate transport protein"/>
    <property type="match status" value="1"/>
</dbReference>
<feature type="transmembrane region" description="Helical" evidence="8">
    <location>
        <begin position="203"/>
        <end position="221"/>
    </location>
</feature>
<keyword evidence="6 8" id="KW-1133">Transmembrane helix</keyword>
<accession>A0A143QMY6</accession>
<evidence type="ECO:0000256" key="3">
    <source>
        <dbReference type="ARBA" id="ARBA00022475"/>
    </source>
</evidence>
<feature type="transmembrane region" description="Helical" evidence="8">
    <location>
        <begin position="93"/>
        <end position="113"/>
    </location>
</feature>
<keyword evidence="7 8" id="KW-0472">Membrane</keyword>
<dbReference type="GO" id="GO:0015141">
    <property type="term" value="F:succinate transmembrane transporter activity"/>
    <property type="evidence" value="ECO:0007669"/>
    <property type="project" value="TreeGrafter"/>
</dbReference>
<dbReference type="Pfam" id="PF00375">
    <property type="entry name" value="SDF"/>
    <property type="match status" value="1"/>
</dbReference>
<evidence type="ECO:0000313" key="9">
    <source>
        <dbReference type="EMBL" id="AMY24168.1"/>
    </source>
</evidence>
<dbReference type="PANTHER" id="PTHR42865:SF1">
    <property type="entry name" value="AEROBIC C4-DICARBOXYLATE TRANSPORT PROTEIN"/>
    <property type="match status" value="1"/>
</dbReference>
<feature type="transmembrane region" description="Helical" evidence="8">
    <location>
        <begin position="54"/>
        <end position="81"/>
    </location>
</feature>
<protein>
    <submittedName>
        <fullName evidence="9">C4-dicarboxylate transport protein</fullName>
    </submittedName>
</protein>
<feature type="transmembrane region" description="Helical" evidence="8">
    <location>
        <begin position="321"/>
        <end position="354"/>
    </location>
</feature>
<comment type="subcellular location">
    <subcellularLocation>
        <location evidence="1">Cell membrane</location>
        <topology evidence="1">Multi-pass membrane protein</topology>
    </subcellularLocation>
</comment>
<feature type="transmembrane region" description="Helical" evidence="8">
    <location>
        <begin position="164"/>
        <end position="182"/>
    </location>
</feature>
<keyword evidence="2" id="KW-0813">Transport</keyword>
<feature type="transmembrane region" description="Helical" evidence="8">
    <location>
        <begin position="241"/>
        <end position="262"/>
    </location>
</feature>
<keyword evidence="10" id="KW-1185">Reference proteome</keyword>
<evidence type="ECO:0000256" key="7">
    <source>
        <dbReference type="ARBA" id="ARBA00023136"/>
    </source>
</evidence>
<keyword evidence="3" id="KW-1003">Cell membrane</keyword>
<name>A0A143QMY6_RHOFA</name>
<reference evidence="9 10" key="1">
    <citation type="journal article" date="2016" name="Genome Announc.">
        <title>Complete Genome and Plasmid Sequences for Rhodococcus fascians D188 and Draft Sequences for Rhodococcus Isolates PBTS 1 and PBTS 2.</title>
        <authorList>
            <person name="Stamler R.A."/>
            <person name="Vereecke D."/>
            <person name="Zhang Y."/>
            <person name="Schilkey F."/>
            <person name="Devitt N."/>
            <person name="Randall J.J."/>
        </authorList>
    </citation>
    <scope>NUCLEOTIDE SEQUENCE [LARGE SCALE GENOMIC DNA]</scope>
    <source>
        <strain evidence="9 10">PBTS2</strain>
    </source>
</reference>
<keyword evidence="4 8" id="KW-0812">Transmembrane</keyword>
<evidence type="ECO:0000256" key="4">
    <source>
        <dbReference type="ARBA" id="ARBA00022692"/>
    </source>
</evidence>
<dbReference type="InterPro" id="IPR036458">
    <property type="entry name" value="Na:dicarbo_symporter_sf"/>
</dbReference>
<evidence type="ECO:0000256" key="6">
    <source>
        <dbReference type="ARBA" id="ARBA00022989"/>
    </source>
</evidence>
<feature type="transmembrane region" description="Helical" evidence="8">
    <location>
        <begin position="23"/>
        <end position="42"/>
    </location>
</feature>
<dbReference type="AlphaFoldDB" id="A0A143QMY6"/>
<evidence type="ECO:0000256" key="2">
    <source>
        <dbReference type="ARBA" id="ARBA00022448"/>
    </source>
</evidence>
<evidence type="ECO:0000256" key="1">
    <source>
        <dbReference type="ARBA" id="ARBA00004651"/>
    </source>
</evidence>
<keyword evidence="5" id="KW-0769">Symport</keyword>
<dbReference type="PANTHER" id="PTHR42865">
    <property type="entry name" value="PROTON/GLUTAMATE-ASPARTATE SYMPORTER"/>
    <property type="match status" value="1"/>
</dbReference>
<feature type="transmembrane region" description="Helical" evidence="8">
    <location>
        <begin position="366"/>
        <end position="388"/>
    </location>
</feature>
<dbReference type="PATRIC" id="fig|1653479.3.peg.2910"/>
<dbReference type="Gene3D" id="1.10.3860.10">
    <property type="entry name" value="Sodium:dicarboxylate symporter"/>
    <property type="match status" value="1"/>
</dbReference>
<evidence type="ECO:0000256" key="5">
    <source>
        <dbReference type="ARBA" id="ARBA00022847"/>
    </source>
</evidence>
<dbReference type="GO" id="GO:0015366">
    <property type="term" value="F:malate:proton symporter activity"/>
    <property type="evidence" value="ECO:0007669"/>
    <property type="project" value="TreeGrafter"/>
</dbReference>
<dbReference type="SUPFAM" id="SSF118215">
    <property type="entry name" value="Proton glutamate symport protein"/>
    <property type="match status" value="1"/>
</dbReference>
<evidence type="ECO:0000256" key="8">
    <source>
        <dbReference type="SAM" id="Phobius"/>
    </source>
</evidence>
<dbReference type="PRINTS" id="PR00173">
    <property type="entry name" value="EDTRNSPORT"/>
</dbReference>
<evidence type="ECO:0000313" key="10">
    <source>
        <dbReference type="Proteomes" id="UP000076038"/>
    </source>
</evidence>
<dbReference type="GO" id="GO:0005886">
    <property type="term" value="C:plasma membrane"/>
    <property type="evidence" value="ECO:0007669"/>
    <property type="project" value="UniProtKB-SubCell"/>
</dbReference>
<sequence>MPYPPTTERAVAAARRTPWYRHLYIWVLIAMALGTSVGLLWPTTGKALKPLGDAFVSLLTMTLAPLVLCMVVAGIGAVANLGSVGKVALRSLLYFEVVTSIALGLGLLAVNMIEPGAGLNTDVDSLEVTDKVADGIAAGQDLSWYDYILQIIPSNIIASLADGAILPILFFAILFGISLQLMGERGRDIARGVERLSEALFQVVRIVVWAAPVGVFGAMAFTAGNFGAASLGALAKLIATFYATSLVFVVVVLGGILMLVGLRPWRVLRYFKDEVLLALGASSSEVALPGIVRKLENIGVTKGTAGISVTAGYSFNLDGTCIYLTLTTVFIAQALGIDLSLGQQVILLLVMLLASKGTAGVTGGGFVMLTTSVSATNLIPVAGVMLVFGVDRFMSECRAVVNSLGNAVAGIVVARWQGEIEPDKVHAIMAGHQPGFVLESNRITKDFDTTALEPDPQPVTSAR</sequence>
<dbReference type="InterPro" id="IPR001991">
    <property type="entry name" value="Na-dicarboxylate_symporter"/>
</dbReference>
<dbReference type="GO" id="GO:0070778">
    <property type="term" value="P:L-aspartate transmembrane transport"/>
    <property type="evidence" value="ECO:0007669"/>
    <property type="project" value="TreeGrafter"/>
</dbReference>